<keyword evidence="2" id="KW-1185">Reference proteome</keyword>
<dbReference type="AlphaFoldDB" id="A0A136PLS2"/>
<accession>A0A136PLS2</accession>
<reference evidence="1 2" key="1">
    <citation type="submission" date="2016-01" db="EMBL/GenBank/DDBJ databases">
        <title>Whole genome sequence and analysis of Micromonospora rosaria DSM 803, which can produce antibacterial substance rosamicin.</title>
        <authorList>
            <person name="Yang H."/>
            <person name="He X."/>
            <person name="Zhu D."/>
        </authorList>
    </citation>
    <scope>NUCLEOTIDE SEQUENCE [LARGE SCALE GENOMIC DNA]</scope>
    <source>
        <strain evidence="1 2">DSM 803</strain>
    </source>
</reference>
<evidence type="ECO:0000313" key="1">
    <source>
        <dbReference type="EMBL" id="KXK59405.1"/>
    </source>
</evidence>
<proteinExistence type="predicted"/>
<name>A0A136PLS2_9ACTN</name>
<dbReference type="EMBL" id="LRQV01000115">
    <property type="protein sequence ID" value="KXK59405.1"/>
    <property type="molecule type" value="Genomic_DNA"/>
</dbReference>
<comment type="caution">
    <text evidence="1">The sequence shown here is derived from an EMBL/GenBank/DDBJ whole genome shotgun (WGS) entry which is preliminary data.</text>
</comment>
<dbReference type="Proteomes" id="UP000070620">
    <property type="component" value="Unassembled WGS sequence"/>
</dbReference>
<sequence>MDRAALDRLLDGPDDGAPGVPEALAGLLAALRAGPRPAEVRGEGAAVLAYQAALVGALRTLPTGRRALLGW</sequence>
<evidence type="ECO:0000313" key="2">
    <source>
        <dbReference type="Proteomes" id="UP000070620"/>
    </source>
</evidence>
<organism evidence="1 2">
    <name type="scientific">Micromonospora rosaria</name>
    <dbReference type="NCBI Taxonomy" id="47874"/>
    <lineage>
        <taxon>Bacteria</taxon>
        <taxon>Bacillati</taxon>
        <taxon>Actinomycetota</taxon>
        <taxon>Actinomycetes</taxon>
        <taxon>Micromonosporales</taxon>
        <taxon>Micromonosporaceae</taxon>
        <taxon>Micromonospora</taxon>
    </lineage>
</organism>
<gene>
    <name evidence="1" type="ORF">AWW66_24390</name>
</gene>
<protein>
    <submittedName>
        <fullName evidence="1">Uncharacterized protein</fullName>
    </submittedName>
</protein>